<name>J8A938_BACCE</name>
<sequence>MGESINRTFQEVKKDDEKTVQSTVFFLLEVILVEQREFAKNEQSESNKNQNLGKKSILKKMSEKMMSYFESSEKDLGARSIVNGSERNRETAISHKQAVHSQKVEKNLGATSIVNGSERNRETAISHKQAVHSQKVEKYLGATSIVNGKEQNHDNGFGRSAKNMGREKEQNKDGRIGNRETAISHKMAGHSQNVAKNIGARDIVNGKEQNDDNGFVKKETAAQTKIKSDYRNPEGSAKNIGAPSSEKSVKEEKTERNSQERNQARRQHMMQQMGGRDY</sequence>
<dbReference type="HOGENOM" id="CLU_999837_0_0_9"/>
<evidence type="ECO:0000313" key="2">
    <source>
        <dbReference type="EMBL" id="EJQ36025.1"/>
    </source>
</evidence>
<dbReference type="EMBL" id="AHDJ01000073">
    <property type="protein sequence ID" value="EJQ36025.1"/>
    <property type="molecule type" value="Genomic_DNA"/>
</dbReference>
<feature type="region of interest" description="Disordered" evidence="1">
    <location>
        <begin position="148"/>
        <end position="176"/>
    </location>
</feature>
<organism evidence="2 3">
    <name type="scientific">Bacillus cereus BAG5X1-1</name>
    <dbReference type="NCBI Taxonomy" id="1053189"/>
    <lineage>
        <taxon>Bacteria</taxon>
        <taxon>Bacillati</taxon>
        <taxon>Bacillota</taxon>
        <taxon>Bacilli</taxon>
        <taxon>Bacillales</taxon>
        <taxon>Bacillaceae</taxon>
        <taxon>Bacillus</taxon>
        <taxon>Bacillus cereus group</taxon>
    </lineage>
</organism>
<dbReference type="Proteomes" id="UP000006600">
    <property type="component" value="Unassembled WGS sequence"/>
</dbReference>
<dbReference type="AlphaFoldDB" id="J8A938"/>
<accession>J8A938</accession>
<gene>
    <name evidence="2" type="ORF">IEE_05501</name>
</gene>
<feature type="compositionally biased region" description="Basic and acidic residues" evidence="1">
    <location>
        <begin position="164"/>
        <end position="176"/>
    </location>
</feature>
<comment type="caution">
    <text evidence="2">The sequence shown here is derived from an EMBL/GenBank/DDBJ whole genome shotgun (WGS) entry which is preliminary data.</text>
</comment>
<protein>
    <submittedName>
        <fullName evidence="2">Uncharacterized protein</fullName>
    </submittedName>
</protein>
<dbReference type="PATRIC" id="fig|1053189.3.peg.5602"/>
<feature type="region of interest" description="Disordered" evidence="1">
    <location>
        <begin position="203"/>
        <end position="278"/>
    </location>
</feature>
<evidence type="ECO:0000313" key="3">
    <source>
        <dbReference type="Proteomes" id="UP000006600"/>
    </source>
</evidence>
<reference evidence="2 3" key="1">
    <citation type="submission" date="2012-04" db="EMBL/GenBank/DDBJ databases">
        <title>The Genome Sequence of Bacillus cereus BAG5X1-1.</title>
        <authorList>
            <consortium name="The Broad Institute Genome Sequencing Platform"/>
            <consortium name="The Broad Institute Genome Sequencing Center for Infectious Disease"/>
            <person name="Feldgarden M."/>
            <person name="Van der Auwera G.A."/>
            <person name="Mahillon J."/>
            <person name="Duprez V."/>
            <person name="Timmery S."/>
            <person name="Mattelet C."/>
            <person name="Dierick K."/>
            <person name="Sun M."/>
            <person name="Yu Z."/>
            <person name="Zhu L."/>
            <person name="Hu X."/>
            <person name="Shank E.B."/>
            <person name="Swiecicka I."/>
            <person name="Hansen B.M."/>
            <person name="Andrup L."/>
            <person name="Young S.K."/>
            <person name="Zeng Q."/>
            <person name="Gargeya S."/>
            <person name="Fitzgerald M."/>
            <person name="Haas B."/>
            <person name="Abouelleil A."/>
            <person name="Alvarado L."/>
            <person name="Arachchi H.M."/>
            <person name="Berlin A."/>
            <person name="Chapman S.B."/>
            <person name="Goldberg J."/>
            <person name="Griggs A."/>
            <person name="Gujja S."/>
            <person name="Hansen M."/>
            <person name="Howarth C."/>
            <person name="Imamovic A."/>
            <person name="Larimer J."/>
            <person name="McCowen C."/>
            <person name="Montmayeur A."/>
            <person name="Murphy C."/>
            <person name="Neiman D."/>
            <person name="Pearson M."/>
            <person name="Priest M."/>
            <person name="Roberts A."/>
            <person name="Saif S."/>
            <person name="Shea T."/>
            <person name="Sisk P."/>
            <person name="Sykes S."/>
            <person name="Wortman J."/>
            <person name="Nusbaum C."/>
            <person name="Birren B."/>
        </authorList>
    </citation>
    <scope>NUCLEOTIDE SEQUENCE [LARGE SCALE GENOMIC DNA]</scope>
    <source>
        <strain evidence="2 3">BAG5X1-1</strain>
    </source>
</reference>
<proteinExistence type="predicted"/>
<feature type="compositionally biased region" description="Basic and acidic residues" evidence="1">
    <location>
        <begin position="204"/>
        <end position="232"/>
    </location>
</feature>
<feature type="compositionally biased region" description="Basic and acidic residues" evidence="1">
    <location>
        <begin position="247"/>
        <end position="263"/>
    </location>
</feature>
<evidence type="ECO:0000256" key="1">
    <source>
        <dbReference type="SAM" id="MobiDB-lite"/>
    </source>
</evidence>